<proteinExistence type="predicted"/>
<name>A0AAD7HJZ8_9AGAR</name>
<keyword evidence="3" id="KW-1185">Reference proteome</keyword>
<comment type="caution">
    <text evidence="2">The sequence shown here is derived from an EMBL/GenBank/DDBJ whole genome shotgun (WGS) entry which is preliminary data.</text>
</comment>
<accession>A0AAD7HJZ8</accession>
<evidence type="ECO:0000313" key="3">
    <source>
        <dbReference type="Proteomes" id="UP001215598"/>
    </source>
</evidence>
<evidence type="ECO:0000256" key="1">
    <source>
        <dbReference type="SAM" id="MobiDB-lite"/>
    </source>
</evidence>
<organism evidence="2 3">
    <name type="scientific">Mycena metata</name>
    <dbReference type="NCBI Taxonomy" id="1033252"/>
    <lineage>
        <taxon>Eukaryota</taxon>
        <taxon>Fungi</taxon>
        <taxon>Dikarya</taxon>
        <taxon>Basidiomycota</taxon>
        <taxon>Agaricomycotina</taxon>
        <taxon>Agaricomycetes</taxon>
        <taxon>Agaricomycetidae</taxon>
        <taxon>Agaricales</taxon>
        <taxon>Marasmiineae</taxon>
        <taxon>Mycenaceae</taxon>
        <taxon>Mycena</taxon>
    </lineage>
</organism>
<feature type="region of interest" description="Disordered" evidence="1">
    <location>
        <begin position="392"/>
        <end position="439"/>
    </location>
</feature>
<protein>
    <submittedName>
        <fullName evidence="2">Uncharacterized protein</fullName>
    </submittedName>
</protein>
<evidence type="ECO:0000313" key="2">
    <source>
        <dbReference type="EMBL" id="KAJ7722039.1"/>
    </source>
</evidence>
<gene>
    <name evidence="2" type="ORF">B0H16DRAFT_1601494</name>
</gene>
<dbReference type="EMBL" id="JARKIB010000224">
    <property type="protein sequence ID" value="KAJ7722039.1"/>
    <property type="molecule type" value="Genomic_DNA"/>
</dbReference>
<sequence length="526" mass="57725">MAKHKSEAKKASQDAVLAHLCEPDHLNALQNLNVENEEELNAFRLQLDSFFSVSPIPQGNFQEVIRYLLNIATNQRDLKQVLQLVSSKHKEVENNNRLGTATHRQKRSLVYSLKLQQPPISVDDILAGNPLDPNAPRGSLQNPRIVWRQRDLSFGPGLRTVLADTHCRPYSRDFVCDEAAGFYICDIDESAVFLNRLPSEDNPEVLVPTPTLVVLRGVFGAGSPESAVFLAWLKNVVDVAVQERRDVRPDAPGKMVQVGFNAGPRHARVFGLAKSYTKQLDDTTKVEHDNDIIAAATTVWAPAKTWLPTDITHQIDRELEKHSMPRIATRNVEEGTGFVLDLNGVTYSFPDVQRAPPEAYLTVDYSASLHLDPCFVKGACAISVNVDRTVDPSSASPPVDTFPAAGQTSNTPFMPSRPSTRSQSGPITPKVDPATEHPARWPIGGGGNFVEMSLMVVVKQATGTLLAFDPSFRHGTTRLCGGHNHTITIAFSAHIKDAFEYAKNGFHESGAGASDGNCPEFVQEEQ</sequence>
<dbReference type="Proteomes" id="UP001215598">
    <property type="component" value="Unassembled WGS sequence"/>
</dbReference>
<dbReference type="AlphaFoldDB" id="A0AAD7HJZ8"/>
<feature type="compositionally biased region" description="Polar residues" evidence="1">
    <location>
        <begin position="406"/>
        <end position="426"/>
    </location>
</feature>
<reference evidence="2" key="1">
    <citation type="submission" date="2023-03" db="EMBL/GenBank/DDBJ databases">
        <title>Massive genome expansion in bonnet fungi (Mycena s.s.) driven by repeated elements and novel gene families across ecological guilds.</title>
        <authorList>
            <consortium name="Lawrence Berkeley National Laboratory"/>
            <person name="Harder C.B."/>
            <person name="Miyauchi S."/>
            <person name="Viragh M."/>
            <person name="Kuo A."/>
            <person name="Thoen E."/>
            <person name="Andreopoulos B."/>
            <person name="Lu D."/>
            <person name="Skrede I."/>
            <person name="Drula E."/>
            <person name="Henrissat B."/>
            <person name="Morin E."/>
            <person name="Kohler A."/>
            <person name="Barry K."/>
            <person name="LaButti K."/>
            <person name="Morin E."/>
            <person name="Salamov A."/>
            <person name="Lipzen A."/>
            <person name="Mereny Z."/>
            <person name="Hegedus B."/>
            <person name="Baldrian P."/>
            <person name="Stursova M."/>
            <person name="Weitz H."/>
            <person name="Taylor A."/>
            <person name="Grigoriev I.V."/>
            <person name="Nagy L.G."/>
            <person name="Martin F."/>
            <person name="Kauserud H."/>
        </authorList>
    </citation>
    <scope>NUCLEOTIDE SEQUENCE</scope>
    <source>
        <strain evidence="2">CBHHK182m</strain>
    </source>
</reference>